<dbReference type="CDD" id="cd11659">
    <property type="entry name" value="SANT_CDC5_II"/>
    <property type="match status" value="1"/>
</dbReference>
<dbReference type="Pfam" id="PF11831">
    <property type="entry name" value="Myb_Cef"/>
    <property type="match status" value="1"/>
</dbReference>
<feature type="region of interest" description="Disordered" evidence="9">
    <location>
        <begin position="339"/>
        <end position="360"/>
    </location>
</feature>
<keyword evidence="8" id="KW-0175">Coiled coil</keyword>
<protein>
    <recommendedName>
        <fullName evidence="14">Cell division cycle 5-like protein</fullName>
    </recommendedName>
</protein>
<evidence type="ECO:0000256" key="3">
    <source>
        <dbReference type="ARBA" id="ARBA00022728"/>
    </source>
</evidence>
<dbReference type="PROSITE" id="PS50090">
    <property type="entry name" value="MYB_LIKE"/>
    <property type="match status" value="2"/>
</dbReference>
<dbReference type="InterPro" id="IPR047242">
    <property type="entry name" value="CDC5L/Cef1"/>
</dbReference>
<keyword evidence="4" id="KW-0677">Repeat</keyword>
<evidence type="ECO:0000256" key="4">
    <source>
        <dbReference type="ARBA" id="ARBA00022737"/>
    </source>
</evidence>
<dbReference type="SMART" id="SM00717">
    <property type="entry name" value="SANT"/>
    <property type="match status" value="2"/>
</dbReference>
<sequence length="967" mass="108012">MRIMIKGGVWKNTEDEILKAAVMKYGKNQWARISSLLVRKSAKQCKARWYEWLDPSIKKTEWTREEDEKLLHLAKLMPTQWRTIAPIVGRTPAQCLERYEKLLDAACAKDENYEPADDPRKLRPGEIDPNPESKPARPDPVDMDEDEKEMLSEARARLANTRGKKAKRKAREKQLEEARRLASLQKRRELKAAGIDGRHRRRKQKGIDYNAEIPFEKKPPPGFFEVPHEAPVEQPQFPTTIEELEGKRRVDIESQLRKQDVARNKIAERRDAPAAVMQVNKLNDPEAVRKRSKLMLPEPQISDRELEEIAKMGYASDLISGEDGLVEGSGVTRSLLSNYNQTPARPGMTPLRTPQRTPGGKGDAIMMEAENLARLRETQTPLFGGENPDLHPSDFSGVTPKKKEIQTPNPIATPLRTPSGATGATPRLSMTPAKDVAVYGMTPKGTPIRDELHINEGMDTPSLESSKAEKLRQAELRRHLRMGLGDLPAPKNEYQIMVPDLPEEEPVEGDDMEADMSDVLARQHAEEAAKQAALLRKRSKVLQRVLPRPPPAAIEMMRASLAYGEDGKAAPAPVTLIDHADLLVRAELVALLEYDAAKYPMLEEESSKAKKKGAGKNAANGNPQVPVPVLEDFDEADLNDAGLLIEEELGYIRSAMGHEDATLDDYAEARDACVDDLIYLPTRDSFGLASVASTSDRLAALQYQFENVKKQMEAETRKAVRLEQKIKVLTQGYQIRADALWRQIELTFKEADTLGTELECFWALHRQEQLAAPRRIENLQDAVKQQSEKERMLQLRYENLLVEQENLRGFIHDHDAAAAKAAEEKEIAEKKAAEEKQAMEDMNTAEEARAAEEADAAKKREEEDKPMADQSDDKSVEEQSAVEKALQEKDNTDAPTLATAVVEAEEAKANDVVEASKAEALSLEGPTETDKEGPTAMEGLEDEPVGPPPPPPELQDDGNDISSDRRS</sequence>
<evidence type="ECO:0000256" key="7">
    <source>
        <dbReference type="ARBA" id="ARBA00023242"/>
    </source>
</evidence>
<reference evidence="12" key="1">
    <citation type="submission" date="2024-02" db="EMBL/GenBank/DDBJ databases">
        <authorList>
            <consortium name="ELIXIR-Norway"/>
            <consortium name="Elixir Norway"/>
        </authorList>
    </citation>
    <scope>NUCLEOTIDE SEQUENCE</scope>
</reference>
<dbReference type="InterPro" id="IPR017930">
    <property type="entry name" value="Myb_dom"/>
</dbReference>
<evidence type="ECO:0000256" key="5">
    <source>
        <dbReference type="ARBA" id="ARBA00023125"/>
    </source>
</evidence>
<feature type="compositionally biased region" description="Basic and acidic residues" evidence="9">
    <location>
        <begin position="905"/>
        <end position="917"/>
    </location>
</feature>
<feature type="domain" description="Myb-like" evidence="10">
    <location>
        <begin position="54"/>
        <end position="103"/>
    </location>
</feature>
<evidence type="ECO:0000256" key="2">
    <source>
        <dbReference type="ARBA" id="ARBA00022664"/>
    </source>
</evidence>
<dbReference type="EMBL" id="OZ019895">
    <property type="protein sequence ID" value="CAK9220156.1"/>
    <property type="molecule type" value="Genomic_DNA"/>
</dbReference>
<keyword evidence="2" id="KW-0507">mRNA processing</keyword>
<dbReference type="Gene3D" id="1.10.10.60">
    <property type="entry name" value="Homeodomain-like"/>
    <property type="match status" value="2"/>
</dbReference>
<organism evidence="12 13">
    <name type="scientific">Sphagnum troendelagicum</name>
    <dbReference type="NCBI Taxonomy" id="128251"/>
    <lineage>
        <taxon>Eukaryota</taxon>
        <taxon>Viridiplantae</taxon>
        <taxon>Streptophyta</taxon>
        <taxon>Embryophyta</taxon>
        <taxon>Bryophyta</taxon>
        <taxon>Sphagnophytina</taxon>
        <taxon>Sphagnopsida</taxon>
        <taxon>Sphagnales</taxon>
        <taxon>Sphagnaceae</taxon>
        <taxon>Sphagnum</taxon>
    </lineage>
</organism>
<feature type="domain" description="HTH myb-type" evidence="11">
    <location>
        <begin position="58"/>
        <end position="107"/>
    </location>
</feature>
<evidence type="ECO:0000259" key="11">
    <source>
        <dbReference type="PROSITE" id="PS51294"/>
    </source>
</evidence>
<name>A0ABP0UG56_9BRYO</name>
<feature type="region of interest" description="Disordered" evidence="9">
    <location>
        <begin position="110"/>
        <end position="150"/>
    </location>
</feature>
<feature type="coiled-coil region" evidence="8">
    <location>
        <begin position="698"/>
        <end position="732"/>
    </location>
</feature>
<feature type="compositionally biased region" description="Basic and acidic residues" evidence="9">
    <location>
        <begin position="846"/>
        <end position="877"/>
    </location>
</feature>
<evidence type="ECO:0000259" key="10">
    <source>
        <dbReference type="PROSITE" id="PS50090"/>
    </source>
</evidence>
<accession>A0ABP0UG56</accession>
<dbReference type="InterPro" id="IPR009057">
    <property type="entry name" value="Homeodomain-like_sf"/>
</dbReference>
<dbReference type="PANTHER" id="PTHR45885:SF1">
    <property type="entry name" value="CELL DIVISION CYCLE 5-LIKE PROTEIN"/>
    <property type="match status" value="1"/>
</dbReference>
<keyword evidence="6" id="KW-0508">mRNA splicing</keyword>
<dbReference type="PANTHER" id="PTHR45885">
    <property type="entry name" value="CELL DIVISION CYCLE 5-LIKE PROTEIN"/>
    <property type="match status" value="1"/>
</dbReference>
<proteinExistence type="inferred from homology"/>
<keyword evidence="5" id="KW-0238">DNA-binding</keyword>
<feature type="domain" description="HTH myb-type" evidence="11">
    <location>
        <begin position="2"/>
        <end position="57"/>
    </location>
</feature>
<feature type="region of interest" description="Disordered" evidence="9">
    <location>
        <begin position="821"/>
        <end position="967"/>
    </location>
</feature>
<evidence type="ECO:0000313" key="13">
    <source>
        <dbReference type="Proteomes" id="UP001497512"/>
    </source>
</evidence>
<dbReference type="InterPro" id="IPR021786">
    <property type="entry name" value="Cdc5p/Cef1_C"/>
</dbReference>
<dbReference type="InterPro" id="IPR047240">
    <property type="entry name" value="SANT_CDC5L_II"/>
</dbReference>
<keyword evidence="7" id="KW-0539">Nucleus</keyword>
<evidence type="ECO:0000313" key="12">
    <source>
        <dbReference type="EMBL" id="CAK9220156.1"/>
    </source>
</evidence>
<dbReference type="PROSITE" id="PS51294">
    <property type="entry name" value="HTH_MYB"/>
    <property type="match status" value="2"/>
</dbReference>
<dbReference type="Proteomes" id="UP001497512">
    <property type="component" value="Chromosome 3"/>
</dbReference>
<evidence type="ECO:0008006" key="14">
    <source>
        <dbReference type="Google" id="ProtNLM"/>
    </source>
</evidence>
<feature type="region of interest" description="Disordered" evidence="9">
    <location>
        <begin position="400"/>
        <end position="428"/>
    </location>
</feature>
<keyword evidence="3" id="KW-0747">Spliceosome</keyword>
<dbReference type="SUPFAM" id="SSF46689">
    <property type="entry name" value="Homeodomain-like"/>
    <property type="match status" value="1"/>
</dbReference>
<feature type="compositionally biased region" description="Basic and acidic residues" evidence="9">
    <location>
        <begin position="821"/>
        <end position="839"/>
    </location>
</feature>
<keyword evidence="13" id="KW-1185">Reference proteome</keyword>
<dbReference type="CDD" id="cd00167">
    <property type="entry name" value="SANT"/>
    <property type="match status" value="1"/>
</dbReference>
<feature type="compositionally biased region" description="Basic and acidic residues" evidence="9">
    <location>
        <begin position="110"/>
        <end position="126"/>
    </location>
</feature>
<evidence type="ECO:0000256" key="9">
    <source>
        <dbReference type="SAM" id="MobiDB-lite"/>
    </source>
</evidence>
<dbReference type="Pfam" id="PF13921">
    <property type="entry name" value="Myb_DNA-bind_6"/>
    <property type="match status" value="1"/>
</dbReference>
<feature type="domain" description="Myb-like" evidence="10">
    <location>
        <begin position="2"/>
        <end position="53"/>
    </location>
</feature>
<evidence type="ECO:0000256" key="8">
    <source>
        <dbReference type="SAM" id="Coils"/>
    </source>
</evidence>
<evidence type="ECO:0000256" key="1">
    <source>
        <dbReference type="ARBA" id="ARBA00010506"/>
    </source>
</evidence>
<gene>
    <name evidence="12" type="ORF">CSSPTR1EN2_LOCUS15225</name>
</gene>
<dbReference type="InterPro" id="IPR001005">
    <property type="entry name" value="SANT/Myb"/>
</dbReference>
<evidence type="ECO:0000256" key="6">
    <source>
        <dbReference type="ARBA" id="ARBA00023187"/>
    </source>
</evidence>
<comment type="similarity">
    <text evidence="1">Belongs to the CEF1 family.</text>
</comment>